<reference evidence="2 3" key="1">
    <citation type="submission" date="2020-08" db="EMBL/GenBank/DDBJ databases">
        <authorList>
            <person name="Liu C."/>
            <person name="Sun Q."/>
        </authorList>
    </citation>
    <scope>NUCLEOTIDE SEQUENCE [LARGE SCALE GENOMIC DNA]</scope>
    <source>
        <strain evidence="2 3">NSJ-62</strain>
    </source>
</reference>
<dbReference type="PROSITE" id="PS50943">
    <property type="entry name" value="HTH_CROC1"/>
    <property type="match status" value="1"/>
</dbReference>
<evidence type="ECO:0000313" key="2">
    <source>
        <dbReference type="EMBL" id="QNL45907.1"/>
    </source>
</evidence>
<dbReference type="CDD" id="cd00093">
    <property type="entry name" value="HTH_XRE"/>
    <property type="match status" value="1"/>
</dbReference>
<organism evidence="2 3">
    <name type="scientific">Oscillibacter hominis</name>
    <dbReference type="NCBI Taxonomy" id="2763056"/>
    <lineage>
        <taxon>Bacteria</taxon>
        <taxon>Bacillati</taxon>
        <taxon>Bacillota</taxon>
        <taxon>Clostridia</taxon>
        <taxon>Eubacteriales</taxon>
        <taxon>Oscillospiraceae</taxon>
        <taxon>Oscillibacter</taxon>
    </lineage>
</organism>
<evidence type="ECO:0000313" key="3">
    <source>
        <dbReference type="Proteomes" id="UP000515960"/>
    </source>
</evidence>
<dbReference type="AlphaFoldDB" id="A0A7G9B8M6"/>
<dbReference type="Gene3D" id="1.10.260.40">
    <property type="entry name" value="lambda repressor-like DNA-binding domains"/>
    <property type="match status" value="1"/>
</dbReference>
<dbReference type="EMBL" id="CP060490">
    <property type="protein sequence ID" value="QNL45907.1"/>
    <property type="molecule type" value="Genomic_DNA"/>
</dbReference>
<evidence type="ECO:0000259" key="1">
    <source>
        <dbReference type="PROSITE" id="PS50943"/>
    </source>
</evidence>
<feature type="domain" description="HTH cro/C1-type" evidence="1">
    <location>
        <begin position="3"/>
        <end position="52"/>
    </location>
</feature>
<keyword evidence="3" id="KW-1185">Reference proteome</keyword>
<sequence>MDQRGMTRNELAKSIHTRFEVVDKWYRGDVSKIDLDILARICYVMGCTVEELLVYEAP</sequence>
<gene>
    <name evidence="2" type="ORF">H8790_12220</name>
</gene>
<proteinExistence type="predicted"/>
<dbReference type="InterPro" id="IPR001387">
    <property type="entry name" value="Cro/C1-type_HTH"/>
</dbReference>
<protein>
    <submittedName>
        <fullName evidence="2">Helix-turn-helix transcriptional regulator</fullName>
    </submittedName>
</protein>
<dbReference type="GO" id="GO:0003677">
    <property type="term" value="F:DNA binding"/>
    <property type="evidence" value="ECO:0007669"/>
    <property type="project" value="InterPro"/>
</dbReference>
<name>A0A7G9B8M6_9FIRM</name>
<dbReference type="Proteomes" id="UP000515960">
    <property type="component" value="Chromosome"/>
</dbReference>
<dbReference type="KEGG" id="ohi:H8790_12220"/>
<accession>A0A7G9B8M6</accession>
<dbReference type="InterPro" id="IPR010982">
    <property type="entry name" value="Lambda_DNA-bd_dom_sf"/>
</dbReference>
<dbReference type="Pfam" id="PF13443">
    <property type="entry name" value="HTH_26"/>
    <property type="match status" value="1"/>
</dbReference>
<dbReference type="SUPFAM" id="SSF47413">
    <property type="entry name" value="lambda repressor-like DNA-binding domains"/>
    <property type="match status" value="1"/>
</dbReference>